<accession>A0AAV5MGJ4</accession>
<dbReference type="PANTHER" id="PTHR24559">
    <property type="entry name" value="TRANSPOSON TY3-I GAG-POL POLYPROTEIN"/>
    <property type="match status" value="1"/>
</dbReference>
<dbReference type="Gene3D" id="3.30.70.270">
    <property type="match status" value="1"/>
</dbReference>
<feature type="domain" description="Reverse transcriptase" evidence="2">
    <location>
        <begin position="613"/>
        <end position="706"/>
    </location>
</feature>
<dbReference type="PANTHER" id="PTHR24559:SF444">
    <property type="entry name" value="REVERSE TRANSCRIPTASE DOMAIN-CONTAINING PROTEIN"/>
    <property type="match status" value="1"/>
</dbReference>
<evidence type="ECO:0000313" key="4">
    <source>
        <dbReference type="Proteomes" id="UP001054252"/>
    </source>
</evidence>
<dbReference type="InterPro" id="IPR053134">
    <property type="entry name" value="RNA-dir_DNA_polymerase"/>
</dbReference>
<evidence type="ECO:0000259" key="2">
    <source>
        <dbReference type="Pfam" id="PF00078"/>
    </source>
</evidence>
<keyword evidence="4" id="KW-1185">Reference proteome</keyword>
<dbReference type="CDD" id="cd01647">
    <property type="entry name" value="RT_LTR"/>
    <property type="match status" value="1"/>
</dbReference>
<comment type="caution">
    <text evidence="3">The sequence shown here is derived from an EMBL/GenBank/DDBJ whole genome shotgun (WGS) entry which is preliminary data.</text>
</comment>
<dbReference type="EMBL" id="BPVZ01000264">
    <property type="protein sequence ID" value="GKV48632.1"/>
    <property type="molecule type" value="Genomic_DNA"/>
</dbReference>
<dbReference type="AlphaFoldDB" id="A0AAV5MGJ4"/>
<proteinExistence type="predicted"/>
<dbReference type="InterPro" id="IPR043128">
    <property type="entry name" value="Rev_trsase/Diguanyl_cyclase"/>
</dbReference>
<feature type="region of interest" description="Disordered" evidence="1">
    <location>
        <begin position="357"/>
        <end position="379"/>
    </location>
</feature>
<reference evidence="3 4" key="1">
    <citation type="journal article" date="2021" name="Commun. Biol.">
        <title>The genome of Shorea leprosula (Dipterocarpaceae) highlights the ecological relevance of drought in aseasonal tropical rainforests.</title>
        <authorList>
            <person name="Ng K.K.S."/>
            <person name="Kobayashi M.J."/>
            <person name="Fawcett J.A."/>
            <person name="Hatakeyama M."/>
            <person name="Paape T."/>
            <person name="Ng C.H."/>
            <person name="Ang C.C."/>
            <person name="Tnah L.H."/>
            <person name="Lee C.T."/>
            <person name="Nishiyama T."/>
            <person name="Sese J."/>
            <person name="O'Brien M.J."/>
            <person name="Copetti D."/>
            <person name="Mohd Noor M.I."/>
            <person name="Ong R.C."/>
            <person name="Putra M."/>
            <person name="Sireger I.Z."/>
            <person name="Indrioko S."/>
            <person name="Kosugi Y."/>
            <person name="Izuno A."/>
            <person name="Isagi Y."/>
            <person name="Lee S.L."/>
            <person name="Shimizu K.K."/>
        </authorList>
    </citation>
    <scope>NUCLEOTIDE SEQUENCE [LARGE SCALE GENOMIC DNA]</scope>
    <source>
        <strain evidence="3">214</strain>
    </source>
</reference>
<protein>
    <recommendedName>
        <fullName evidence="2">Reverse transcriptase domain-containing protein</fullName>
    </recommendedName>
</protein>
<sequence length="729" mass="83726">MPPRKSKDKEERDADYKDELAKSCNVIRDLTEHFEISCREQAQDIQKIVERQAESSRQHNEAMRQCMVKWRWIFEEGTRVICETREESRRTLYILPSRRGNVGPYHQPHPRDFFQPQVPPAQPVQCGLQNQLAQLFNRDQLIDLVQETYGPALRPLVHSTYRKPYPNVIDHENPFPRGFKVLEFTLFSGEAAYLKIQSTLGGKWRTCFISNSIIVNWKCLWQTCLDLSKADLSRLAKKPGESPEAFLASDPNFDLDVVEVVTDKPVVCPNLVRPTHQPEMSVRRYVSEAEKQYTFDVSKPSDIFDHLKKSDPFTAVSVGVNVANLRSVARNYSLPYAQRNLAADYLRFIVIRNFNPESTRPHSTGTRSPRMVKPPLRSPSKQWEKVGQLKFPTQNPKTLRCRLQHKRVEEQKRQQKQVEAEGSSFRKPCQPIKRNMVWVRKEKKEIVTQTLLEGDDQSPVSPNVAFVIVKVVSADDKCFSANTDLVEARYYEEAIGTIWFFGMDRHRKPIGITTCSRPSLSKHVVEEQARLGTEKEKAVLEITKKLAAYFAEKAVQVDRSEIVHEGEEPDQGDKITLEELDLAPAKLDDLKAEVQDPLEEINLGSENVPNTAFRCSGAVGTFEWVVIPFGLKNARATYQRAMNVIFHDMIGKFIKIYIDNVVVKSHREEDHLVHLRKAFERMRQHGLKMNPLKCAFIVSVGNFLGYLVHERGLEVDKNKARAVIEARPP</sequence>
<evidence type="ECO:0000256" key="1">
    <source>
        <dbReference type="SAM" id="MobiDB-lite"/>
    </source>
</evidence>
<organism evidence="3 4">
    <name type="scientific">Rubroshorea leprosula</name>
    <dbReference type="NCBI Taxonomy" id="152421"/>
    <lineage>
        <taxon>Eukaryota</taxon>
        <taxon>Viridiplantae</taxon>
        <taxon>Streptophyta</taxon>
        <taxon>Embryophyta</taxon>
        <taxon>Tracheophyta</taxon>
        <taxon>Spermatophyta</taxon>
        <taxon>Magnoliopsida</taxon>
        <taxon>eudicotyledons</taxon>
        <taxon>Gunneridae</taxon>
        <taxon>Pentapetalae</taxon>
        <taxon>rosids</taxon>
        <taxon>malvids</taxon>
        <taxon>Malvales</taxon>
        <taxon>Dipterocarpaceae</taxon>
        <taxon>Rubroshorea</taxon>
    </lineage>
</organism>
<dbReference type="InterPro" id="IPR043502">
    <property type="entry name" value="DNA/RNA_pol_sf"/>
</dbReference>
<feature type="compositionally biased region" description="Polar residues" evidence="1">
    <location>
        <begin position="357"/>
        <end position="367"/>
    </location>
</feature>
<gene>
    <name evidence="3" type="ORF">SLEP1_g55430</name>
</gene>
<dbReference type="InterPro" id="IPR000477">
    <property type="entry name" value="RT_dom"/>
</dbReference>
<dbReference type="Pfam" id="PF00078">
    <property type="entry name" value="RVT_1"/>
    <property type="match status" value="1"/>
</dbReference>
<name>A0AAV5MGJ4_9ROSI</name>
<dbReference type="SUPFAM" id="SSF56672">
    <property type="entry name" value="DNA/RNA polymerases"/>
    <property type="match status" value="1"/>
</dbReference>
<evidence type="ECO:0000313" key="3">
    <source>
        <dbReference type="EMBL" id="GKV48632.1"/>
    </source>
</evidence>
<dbReference type="Proteomes" id="UP001054252">
    <property type="component" value="Unassembled WGS sequence"/>
</dbReference>